<dbReference type="EC" id="3.4.11.-" evidence="4"/>
<accession>A0ABZ3D1B2</accession>
<keyword evidence="2" id="KW-0732">Signal</keyword>
<dbReference type="InterPro" id="IPR014782">
    <property type="entry name" value="Peptidase_M1_dom"/>
</dbReference>
<proteinExistence type="predicted"/>
<keyword evidence="4" id="KW-0378">Hydrolase</keyword>
<dbReference type="GO" id="GO:0004177">
    <property type="term" value="F:aminopeptidase activity"/>
    <property type="evidence" value="ECO:0007669"/>
    <property type="project" value="UniProtKB-KW"/>
</dbReference>
<evidence type="ECO:0000256" key="1">
    <source>
        <dbReference type="SAM" id="MobiDB-lite"/>
    </source>
</evidence>
<sequence>MILPHSRPRSRPSAIPGAVQEVCIGGRRIGAGGAMLAAFLCCGAAMPAVAADDAAPAAPAATSPAPVLPPPDPARIFAPLAYPTPVNAYRSGGGAPGWAYWRNGADYEIKAAIDPANRLLSGSEVITYTNNSPDALDVLWVQLDQNIYRDGSRGGFANPQRHGEHTDGEAIESVSIEQDGKSIPVTPLISDTRMQVPLPAPLEARGGRIRLKIVWHYTIPGEWGGRTAVTPTRNGDIYEVAQWYPRMAVYDDLRGWDTAPYLGQEFYLEYGDIDYSVTVPWNFTVVGSGALLNPADVLTQTERDRLAQAARSDERVMIRTQADVSDPKSHLAQSGTRTWHFRMNGTRDVVFAASPAFLWDAARLDLPPLVVESGHPAVPRLAMSVYPVEGIGAHQWDRSTAYVKHAIEYFSRQWYPYPWPDAINLGGHGAGMEYPGIVFDGMHDKDPELFWITTHELGHGWFPMIVGSNERRHAFMDEGFNTFIDTYASDDFNNGEFAPKRDAEFAPATGRPADDILSVLRDPAAPRLMTPTDLVPERYRHPVTYFKAAYGLKLLREQILGPERFDRAFRRYIALWAYRHPTPSDFFRLMDSEGGEDLSWFWRGWYFNNWGPDYAVKSAAVTGEGPARGVLVTVDNKGWLPLPVTLVLTYTDGTTSRLRIPTEAWQLRNEIELTIPTTRTPQSVALDPGHDIPDLNRADNVLTLAVPPAQPAAAPAAPAAPVASPASSPATPPAPPGH</sequence>
<organism evidence="4 5">
    <name type="scientific">Nguyenibacter vanlangensis</name>
    <dbReference type="NCBI Taxonomy" id="1216886"/>
    <lineage>
        <taxon>Bacteria</taxon>
        <taxon>Pseudomonadati</taxon>
        <taxon>Pseudomonadota</taxon>
        <taxon>Alphaproteobacteria</taxon>
        <taxon>Acetobacterales</taxon>
        <taxon>Acetobacteraceae</taxon>
        <taxon>Nguyenibacter</taxon>
    </lineage>
</organism>
<evidence type="ECO:0000313" key="5">
    <source>
        <dbReference type="Proteomes" id="UP001449795"/>
    </source>
</evidence>
<evidence type="ECO:0000256" key="2">
    <source>
        <dbReference type="SAM" id="SignalP"/>
    </source>
</evidence>
<reference evidence="4 5" key="1">
    <citation type="submission" date="2024-04" db="EMBL/GenBank/DDBJ databases">
        <title>Complete genome sequence of Nguyenibacter vanlangesis HBCM-1154, a strain capable of nitrogen fixation, IAA production, and phosphorus solubilization isolated from sugarcane soil.</title>
        <authorList>
            <person name="MY HANH P."/>
        </authorList>
    </citation>
    <scope>NUCLEOTIDE SEQUENCE [LARGE SCALE GENOMIC DNA]</scope>
    <source>
        <strain evidence="4 5">HBCM 1154</strain>
    </source>
</reference>
<protein>
    <submittedName>
        <fullName evidence="4">M1 family metallopeptidase</fullName>
        <ecNumber evidence="4">3.4.11.-</ecNumber>
    </submittedName>
</protein>
<feature type="compositionally biased region" description="Low complexity" evidence="1">
    <location>
        <begin position="709"/>
        <end position="729"/>
    </location>
</feature>
<feature type="signal peptide" evidence="2">
    <location>
        <begin position="1"/>
        <end position="50"/>
    </location>
</feature>
<dbReference type="EMBL" id="CP152276">
    <property type="protein sequence ID" value="XAE41534.1"/>
    <property type="molecule type" value="Genomic_DNA"/>
</dbReference>
<feature type="region of interest" description="Disordered" evidence="1">
    <location>
        <begin position="709"/>
        <end position="738"/>
    </location>
</feature>
<feature type="domain" description="Peptidase M1 membrane alanine aminopeptidase" evidence="3">
    <location>
        <begin position="448"/>
        <end position="605"/>
    </location>
</feature>
<name>A0ABZ3D1B2_9PROT</name>
<dbReference type="SUPFAM" id="SSF55486">
    <property type="entry name" value="Metalloproteases ('zincins'), catalytic domain"/>
    <property type="match status" value="1"/>
</dbReference>
<dbReference type="InterPro" id="IPR027268">
    <property type="entry name" value="Peptidase_M4/M1_CTD_sf"/>
</dbReference>
<dbReference type="CDD" id="cd09604">
    <property type="entry name" value="M1_APN_like"/>
    <property type="match status" value="1"/>
</dbReference>
<evidence type="ECO:0000259" key="3">
    <source>
        <dbReference type="Pfam" id="PF01433"/>
    </source>
</evidence>
<dbReference type="Pfam" id="PF01433">
    <property type="entry name" value="Peptidase_M1"/>
    <property type="match status" value="1"/>
</dbReference>
<gene>
    <name evidence="4" type="ORF">AAC691_14685</name>
</gene>
<dbReference type="Proteomes" id="UP001449795">
    <property type="component" value="Chromosome"/>
</dbReference>
<keyword evidence="4" id="KW-0031">Aminopeptidase</keyword>
<keyword evidence="4" id="KW-0645">Protease</keyword>
<keyword evidence="5" id="KW-1185">Reference proteome</keyword>
<dbReference type="Gene3D" id="1.10.390.10">
    <property type="entry name" value="Neutral Protease Domain 2"/>
    <property type="match status" value="1"/>
</dbReference>
<feature type="chain" id="PRO_5047236316" evidence="2">
    <location>
        <begin position="51"/>
        <end position="738"/>
    </location>
</feature>
<evidence type="ECO:0000313" key="4">
    <source>
        <dbReference type="EMBL" id="XAE41534.1"/>
    </source>
</evidence>